<feature type="compositionally biased region" description="Basic and acidic residues" evidence="1">
    <location>
        <begin position="15"/>
        <end position="27"/>
    </location>
</feature>
<accession>A0A4Y8DCM6</accession>
<sequence>MYIQTHPISSIAVEKAQKESIDSETKSKSSSSIPSLSTTQREQALPSDDRTIRALVVELYLANTGAVDVAKAPIIKTDK</sequence>
<dbReference type="Proteomes" id="UP000297299">
    <property type="component" value="Unassembled WGS sequence"/>
</dbReference>
<organism evidence="2 3">
    <name type="scientific">Botryotinia calthae</name>
    <dbReference type="NCBI Taxonomy" id="38488"/>
    <lineage>
        <taxon>Eukaryota</taxon>
        <taxon>Fungi</taxon>
        <taxon>Dikarya</taxon>
        <taxon>Ascomycota</taxon>
        <taxon>Pezizomycotina</taxon>
        <taxon>Leotiomycetes</taxon>
        <taxon>Helotiales</taxon>
        <taxon>Sclerotiniaceae</taxon>
        <taxon>Botryotinia</taxon>
    </lineage>
</organism>
<reference evidence="2 3" key="1">
    <citation type="submission" date="2017-11" db="EMBL/GenBank/DDBJ databases">
        <title>Comparative genomics of Botrytis spp.</title>
        <authorList>
            <person name="Valero-Jimenez C.A."/>
            <person name="Tapia P."/>
            <person name="Veloso J."/>
            <person name="Silva-Moreno E."/>
            <person name="Staats M."/>
            <person name="Valdes J.H."/>
            <person name="Van Kan J.A.L."/>
        </authorList>
    </citation>
    <scope>NUCLEOTIDE SEQUENCE [LARGE SCALE GENOMIC DNA]</scope>
    <source>
        <strain evidence="2 3">MUCL2830</strain>
    </source>
</reference>
<gene>
    <name evidence="2" type="ORF">BOTCAL_0058g00230</name>
</gene>
<evidence type="ECO:0000313" key="2">
    <source>
        <dbReference type="EMBL" id="TEY76476.1"/>
    </source>
</evidence>
<feature type="region of interest" description="Disordered" evidence="1">
    <location>
        <begin position="1"/>
        <end position="47"/>
    </location>
</feature>
<comment type="caution">
    <text evidence="2">The sequence shown here is derived from an EMBL/GenBank/DDBJ whole genome shotgun (WGS) entry which is preliminary data.</text>
</comment>
<keyword evidence="3" id="KW-1185">Reference proteome</keyword>
<evidence type="ECO:0000313" key="3">
    <source>
        <dbReference type="Proteomes" id="UP000297299"/>
    </source>
</evidence>
<protein>
    <submittedName>
        <fullName evidence="2">Uncharacterized protein</fullName>
    </submittedName>
</protein>
<evidence type="ECO:0000256" key="1">
    <source>
        <dbReference type="SAM" id="MobiDB-lite"/>
    </source>
</evidence>
<dbReference type="OrthoDB" id="3556694at2759"/>
<feature type="compositionally biased region" description="Low complexity" evidence="1">
    <location>
        <begin position="28"/>
        <end position="39"/>
    </location>
</feature>
<dbReference type="AlphaFoldDB" id="A0A4Y8DCM6"/>
<proteinExistence type="predicted"/>
<dbReference type="EMBL" id="PHWZ01000058">
    <property type="protein sequence ID" value="TEY76476.1"/>
    <property type="molecule type" value="Genomic_DNA"/>
</dbReference>
<name>A0A4Y8DCM6_9HELO</name>